<dbReference type="OrthoDB" id="1438605at2"/>
<accession>A0A090WVW2</accession>
<dbReference type="EMBL" id="BBNS01000013">
    <property type="protein sequence ID" value="GAL71482.1"/>
    <property type="molecule type" value="Genomic_DNA"/>
</dbReference>
<evidence type="ECO:0000313" key="2">
    <source>
        <dbReference type="EMBL" id="GAL65853.1"/>
    </source>
</evidence>
<comment type="caution">
    <text evidence="3">The sequence shown here is derived from an EMBL/GenBank/DDBJ whole genome shotgun (WGS) entry which is preliminary data.</text>
</comment>
<reference evidence="6" key="1">
    <citation type="journal article" date="2014" name="Genome Announc.">
        <title>Draft Genome Sequence of Marine Flavobacterium Jejuia pallidilutea Strain 11shimoA1 and Pigmentation Mutants.</title>
        <authorList>
            <person name="Takatani N."/>
            <person name="Nakanishi M."/>
            <person name="Meirelles P."/>
            <person name="Mino S."/>
            <person name="Suda W."/>
            <person name="Oshima K."/>
            <person name="Hattori M."/>
            <person name="Ohkuma M."/>
            <person name="Hosokawa M."/>
            <person name="Miyashita K."/>
            <person name="Thompson F.L."/>
            <person name="Niwa A."/>
            <person name="Sawabe T."/>
            <person name="Sawabe T."/>
        </authorList>
    </citation>
    <scope>NUCLEOTIDE SEQUENCE [LARGE SCALE GENOMIC DNA]</scope>
    <source>
        <strain evidence="6">JCM 19538</strain>
    </source>
</reference>
<gene>
    <name evidence="2" type="ORF">JCM19301_3538</name>
    <name evidence="3" type="ORF">JCM19302_1651</name>
    <name evidence="4" type="ORF">JCM19538_3019</name>
</gene>
<evidence type="ECO:0000313" key="3">
    <source>
        <dbReference type="EMBL" id="GAL71482.1"/>
    </source>
</evidence>
<proteinExistence type="predicted"/>
<dbReference type="InterPro" id="IPR053830">
    <property type="entry name" value="DUF6922"/>
</dbReference>
<keyword evidence="6" id="KW-1185">Reference proteome</keyword>
<organism evidence="3 5">
    <name type="scientific">Jejuia pallidilutea</name>
    <dbReference type="NCBI Taxonomy" id="504487"/>
    <lineage>
        <taxon>Bacteria</taxon>
        <taxon>Pseudomonadati</taxon>
        <taxon>Bacteroidota</taxon>
        <taxon>Flavobacteriia</taxon>
        <taxon>Flavobacteriales</taxon>
        <taxon>Flavobacteriaceae</taxon>
        <taxon>Jejuia</taxon>
    </lineage>
</organism>
<evidence type="ECO:0000313" key="6">
    <source>
        <dbReference type="Proteomes" id="UP000030184"/>
    </source>
</evidence>
<protein>
    <recommendedName>
        <fullName evidence="1">DUF6922 domain-containing protein</fullName>
    </recommendedName>
</protein>
<feature type="domain" description="DUF6922" evidence="1">
    <location>
        <begin position="11"/>
        <end position="66"/>
    </location>
</feature>
<dbReference type="EMBL" id="BBNR01000002">
    <property type="protein sequence ID" value="GAL65853.1"/>
    <property type="molecule type" value="Genomic_DNA"/>
</dbReference>
<dbReference type="eggNOG" id="ENOG503351U">
    <property type="taxonomic scope" value="Bacteria"/>
</dbReference>
<evidence type="ECO:0000259" key="1">
    <source>
        <dbReference type="Pfam" id="PF21956"/>
    </source>
</evidence>
<dbReference type="Proteomes" id="UP000029646">
    <property type="component" value="Unassembled WGS sequence"/>
</dbReference>
<dbReference type="AlphaFoldDB" id="A0A090WVW2"/>
<dbReference type="Proteomes" id="UP000030184">
    <property type="component" value="Unassembled WGS sequence"/>
</dbReference>
<name>A0A090WVW2_9FLAO</name>
<dbReference type="RefSeq" id="WP_042241136.1">
    <property type="nucleotide sequence ID" value="NZ_BBNR01000002.1"/>
</dbReference>
<dbReference type="Proteomes" id="UP000029641">
    <property type="component" value="Unassembled WGS sequence"/>
</dbReference>
<dbReference type="EMBL" id="BBNY01000003">
    <property type="protein sequence ID" value="GAL88506.1"/>
    <property type="molecule type" value="Genomic_DNA"/>
</dbReference>
<sequence length="95" mass="11328">MNRRIDISKVFPKYAFWDMDSSKLSLKRDKDIIIPRALYATTKENFPKDISVLEAYYSKKEIVDILKHTKENISNQVCELVSKRYNTKPFYRYAV</sequence>
<dbReference type="STRING" id="504487.JCM19538_3019"/>
<evidence type="ECO:0000313" key="4">
    <source>
        <dbReference type="EMBL" id="GAL88506.1"/>
    </source>
</evidence>
<evidence type="ECO:0000313" key="5">
    <source>
        <dbReference type="Proteomes" id="UP000029646"/>
    </source>
</evidence>
<dbReference type="Pfam" id="PF21956">
    <property type="entry name" value="DUF6922"/>
    <property type="match status" value="1"/>
</dbReference>